<dbReference type="SUPFAM" id="SSF52540">
    <property type="entry name" value="P-loop containing nucleoside triphosphate hydrolases"/>
    <property type="match status" value="1"/>
</dbReference>
<dbReference type="PROSITE" id="PS00211">
    <property type="entry name" value="ABC_TRANSPORTER_1"/>
    <property type="match status" value="1"/>
</dbReference>
<keyword evidence="13" id="KW-1185">Reference proteome</keyword>
<dbReference type="RefSeq" id="WP_188983222.1">
    <property type="nucleotide sequence ID" value="NZ_BMPO01000004.1"/>
</dbReference>
<keyword evidence="1" id="KW-0813">Transport</keyword>
<evidence type="ECO:0000256" key="8">
    <source>
        <dbReference type="ARBA" id="ARBA00023065"/>
    </source>
</evidence>
<evidence type="ECO:0000256" key="10">
    <source>
        <dbReference type="SAM" id="MobiDB-lite"/>
    </source>
</evidence>
<dbReference type="PANTHER" id="PTHR42734">
    <property type="entry name" value="METAL TRANSPORT SYSTEM ATP-BINDING PROTEIN TM_0124-RELATED"/>
    <property type="match status" value="1"/>
</dbReference>
<dbReference type="CDD" id="cd03235">
    <property type="entry name" value="ABC_Metallic_Cations"/>
    <property type="match status" value="1"/>
</dbReference>
<dbReference type="NCBIfam" id="NF007090">
    <property type="entry name" value="PRK09544.1"/>
    <property type="match status" value="1"/>
</dbReference>
<evidence type="ECO:0000256" key="3">
    <source>
        <dbReference type="ARBA" id="ARBA00022741"/>
    </source>
</evidence>
<dbReference type="EMBL" id="BMPO01000004">
    <property type="protein sequence ID" value="GGJ95172.1"/>
    <property type="molecule type" value="Genomic_DNA"/>
</dbReference>
<feature type="domain" description="ABC transporter" evidence="11">
    <location>
        <begin position="6"/>
        <end position="221"/>
    </location>
</feature>
<keyword evidence="5 12" id="KW-0067">ATP-binding</keyword>
<dbReference type="GO" id="GO:0006829">
    <property type="term" value="P:zinc ion transport"/>
    <property type="evidence" value="ECO:0007669"/>
    <property type="project" value="UniProtKB-KW"/>
</dbReference>
<dbReference type="AlphaFoldDB" id="A0A917UY69"/>
<evidence type="ECO:0000256" key="2">
    <source>
        <dbReference type="ARBA" id="ARBA00022475"/>
    </source>
</evidence>
<protein>
    <submittedName>
        <fullName evidence="12">Zinc import ATP-binding protein ZnuC</fullName>
    </submittedName>
</protein>
<keyword evidence="3" id="KW-0547">Nucleotide-binding</keyword>
<dbReference type="Proteomes" id="UP000635983">
    <property type="component" value="Unassembled WGS sequence"/>
</dbReference>
<proteinExistence type="predicted"/>
<evidence type="ECO:0000313" key="13">
    <source>
        <dbReference type="Proteomes" id="UP000635983"/>
    </source>
</evidence>
<keyword evidence="2" id="KW-1003">Cell membrane</keyword>
<keyword evidence="7" id="KW-1278">Translocase</keyword>
<evidence type="ECO:0000256" key="1">
    <source>
        <dbReference type="ARBA" id="ARBA00022448"/>
    </source>
</evidence>
<dbReference type="InterPro" id="IPR017871">
    <property type="entry name" value="ABC_transporter-like_CS"/>
</dbReference>
<dbReference type="GO" id="GO:0016887">
    <property type="term" value="F:ATP hydrolysis activity"/>
    <property type="evidence" value="ECO:0007669"/>
    <property type="project" value="InterPro"/>
</dbReference>
<reference evidence="12" key="2">
    <citation type="submission" date="2020-09" db="EMBL/GenBank/DDBJ databases">
        <authorList>
            <person name="Sun Q."/>
            <person name="Ohkuma M."/>
        </authorList>
    </citation>
    <scope>NUCLEOTIDE SEQUENCE</scope>
    <source>
        <strain evidence="12">JCM 30078</strain>
    </source>
</reference>
<dbReference type="InterPro" id="IPR003439">
    <property type="entry name" value="ABC_transporter-like_ATP-bd"/>
</dbReference>
<evidence type="ECO:0000256" key="5">
    <source>
        <dbReference type="ARBA" id="ARBA00022840"/>
    </source>
</evidence>
<gene>
    <name evidence="12" type="primary">znuC</name>
    <name evidence="12" type="ORF">GCM10009304_21590</name>
</gene>
<keyword evidence="6" id="KW-0864">Zinc transport</keyword>
<dbReference type="InterPro" id="IPR027417">
    <property type="entry name" value="P-loop_NTPase"/>
</dbReference>
<organism evidence="12 13">
    <name type="scientific">Pseudomonas matsuisoli</name>
    <dbReference type="NCBI Taxonomy" id="1515666"/>
    <lineage>
        <taxon>Bacteria</taxon>
        <taxon>Pseudomonadati</taxon>
        <taxon>Pseudomonadota</taxon>
        <taxon>Gammaproteobacteria</taxon>
        <taxon>Pseudomonadales</taxon>
        <taxon>Pseudomonadaceae</taxon>
        <taxon>Pseudomonas</taxon>
    </lineage>
</organism>
<evidence type="ECO:0000256" key="6">
    <source>
        <dbReference type="ARBA" id="ARBA00022906"/>
    </source>
</evidence>
<dbReference type="GO" id="GO:0010043">
    <property type="term" value="P:response to zinc ion"/>
    <property type="evidence" value="ECO:0007669"/>
    <property type="project" value="TreeGrafter"/>
</dbReference>
<feature type="compositionally biased region" description="Basic residues" evidence="10">
    <location>
        <begin position="247"/>
        <end position="257"/>
    </location>
</feature>
<evidence type="ECO:0000256" key="9">
    <source>
        <dbReference type="ARBA" id="ARBA00023136"/>
    </source>
</evidence>
<name>A0A917UY69_9PSED</name>
<keyword evidence="8" id="KW-0406">Ion transport</keyword>
<evidence type="ECO:0000313" key="12">
    <source>
        <dbReference type="EMBL" id="GGJ95172.1"/>
    </source>
</evidence>
<keyword evidence="4" id="KW-0862">Zinc</keyword>
<dbReference type="PROSITE" id="PS50893">
    <property type="entry name" value="ABC_TRANSPORTER_2"/>
    <property type="match status" value="1"/>
</dbReference>
<accession>A0A917UY69</accession>
<comment type="caution">
    <text evidence="12">The sequence shown here is derived from an EMBL/GenBank/DDBJ whole genome shotgun (WGS) entry which is preliminary data.</text>
</comment>
<evidence type="ECO:0000259" key="11">
    <source>
        <dbReference type="PROSITE" id="PS50893"/>
    </source>
</evidence>
<dbReference type="Pfam" id="PF00005">
    <property type="entry name" value="ABC_tran"/>
    <property type="match status" value="1"/>
</dbReference>
<sequence length="257" mass="27925">MSDALIRLQDVAVRFGGQDVLQDVNLQLNAGEIVTLIGPNGAGKTTLVRSVLGLIKPDRGQVWRKPKLSIGYMPQKLSIDATLPLSVLRFLRLVPGVDRARALAALEEVGAARVIDSPLQSISGGELQRVLLARALLRKPQLLVLDEPVQGVDVAGQAELYRLITKLRERYGCGVLMVSHDLHLVMSTTDQVVCLNHHVCCSGHPEQVSGDPAFIELFGQDAKSLAVYHHHHDHAHDLHGSVVTGKPHVHGPNCKHS</sequence>
<dbReference type="GO" id="GO:0005524">
    <property type="term" value="F:ATP binding"/>
    <property type="evidence" value="ECO:0007669"/>
    <property type="project" value="UniProtKB-KW"/>
</dbReference>
<dbReference type="InterPro" id="IPR050153">
    <property type="entry name" value="Metal_Ion_Import_ABC"/>
</dbReference>
<dbReference type="InterPro" id="IPR003593">
    <property type="entry name" value="AAA+_ATPase"/>
</dbReference>
<dbReference type="Gene3D" id="3.40.50.300">
    <property type="entry name" value="P-loop containing nucleotide triphosphate hydrolases"/>
    <property type="match status" value="1"/>
</dbReference>
<feature type="region of interest" description="Disordered" evidence="10">
    <location>
        <begin position="237"/>
        <end position="257"/>
    </location>
</feature>
<evidence type="ECO:0000256" key="4">
    <source>
        <dbReference type="ARBA" id="ARBA00022833"/>
    </source>
</evidence>
<dbReference type="SMART" id="SM00382">
    <property type="entry name" value="AAA"/>
    <property type="match status" value="1"/>
</dbReference>
<dbReference type="FunFam" id="3.40.50.300:FF:000392">
    <property type="entry name" value="Zinc import ATP-binding protein ZnuC"/>
    <property type="match status" value="1"/>
</dbReference>
<evidence type="ECO:0000256" key="7">
    <source>
        <dbReference type="ARBA" id="ARBA00022967"/>
    </source>
</evidence>
<dbReference type="PANTHER" id="PTHR42734:SF9">
    <property type="entry name" value="ZINC IMPORT ATP-BINDING PROTEIN ZNUC"/>
    <property type="match status" value="1"/>
</dbReference>
<keyword evidence="9" id="KW-0472">Membrane</keyword>
<reference evidence="12" key="1">
    <citation type="journal article" date="2014" name="Int. J. Syst. Evol. Microbiol.">
        <title>Complete genome sequence of Corynebacterium casei LMG S-19264T (=DSM 44701T), isolated from a smear-ripened cheese.</title>
        <authorList>
            <consortium name="US DOE Joint Genome Institute (JGI-PGF)"/>
            <person name="Walter F."/>
            <person name="Albersmeier A."/>
            <person name="Kalinowski J."/>
            <person name="Ruckert C."/>
        </authorList>
    </citation>
    <scope>NUCLEOTIDE SEQUENCE</scope>
    <source>
        <strain evidence="12">JCM 30078</strain>
    </source>
</reference>